<protein>
    <submittedName>
        <fullName evidence="1">Uncharacterized protein</fullName>
    </submittedName>
</protein>
<dbReference type="AlphaFoldDB" id="A0A133LIX2"/>
<dbReference type="OMA" id="DNTDTFE"/>
<dbReference type="Pfam" id="PF19478">
    <property type="entry name" value="TrbL_2"/>
    <property type="match status" value="1"/>
</dbReference>
<reference evidence="1 2" key="1">
    <citation type="submission" date="2018-08" db="EMBL/GenBank/DDBJ databases">
        <title>A genome reference for cultivated species of the human gut microbiota.</title>
        <authorList>
            <person name="Zou Y."/>
            <person name="Xue W."/>
            <person name="Luo G."/>
        </authorList>
    </citation>
    <scope>NUCLEOTIDE SEQUENCE [LARGE SCALE GENOMIC DNA]</scope>
    <source>
        <strain evidence="1 2">TF06-45A</strain>
    </source>
</reference>
<dbReference type="Proteomes" id="UP000261288">
    <property type="component" value="Unassembled WGS sequence"/>
</dbReference>
<comment type="caution">
    <text evidence="1">The sequence shown here is derived from an EMBL/GenBank/DDBJ whole genome shotgun (WGS) entry which is preliminary data.</text>
</comment>
<gene>
    <name evidence="1" type="ORF">DXC63_11590</name>
</gene>
<name>A0A133LIX2_BIFLN</name>
<accession>A0A133LIX2</accession>
<sequence length="281" mass="30441">MEDFIVAMLNMIGGGGAGSVTAGLLSQAPETWNPALYQLAVSVHEVAVKPLTSVVLAVMFTLELARNSTRIEADRDLGVKIVAGTMFRIALVFIAVRNAGLFIGMFNRVTQFLMQGVSSQMSFEVAGEGGQLGDLMRDQIRDAGVMGQAALFFLLVIPWLLSQLASVVFTVVLYVRFIELYALTAFQSLPFAFLVHEDTKPIGVGFFKSYARTSVNAVCVFVCLVFYQRIVVDAVRIPDSADKGMVSWVTGNFGNLMMAGILLFFVIAVSQRVSRAIAGGE</sequence>
<evidence type="ECO:0000313" key="2">
    <source>
        <dbReference type="Proteomes" id="UP000261288"/>
    </source>
</evidence>
<evidence type="ECO:0000313" key="1">
    <source>
        <dbReference type="EMBL" id="RGL44800.1"/>
    </source>
</evidence>
<dbReference type="EMBL" id="QSRZ01000016">
    <property type="protein sequence ID" value="RGL44800.1"/>
    <property type="molecule type" value="Genomic_DNA"/>
</dbReference>
<organism evidence="1 2">
    <name type="scientific">Bifidobacterium longum</name>
    <dbReference type="NCBI Taxonomy" id="216816"/>
    <lineage>
        <taxon>Bacteria</taxon>
        <taxon>Bacillati</taxon>
        <taxon>Actinomycetota</taxon>
        <taxon>Actinomycetes</taxon>
        <taxon>Bifidobacteriales</taxon>
        <taxon>Bifidobacteriaceae</taxon>
        <taxon>Bifidobacterium</taxon>
    </lineage>
</organism>
<dbReference type="InterPro" id="IPR045798">
    <property type="entry name" value="TrbL_Firmicutes"/>
</dbReference>
<dbReference type="RefSeq" id="WP_010081571.1">
    <property type="nucleotide sequence ID" value="NZ_BAABXE010000001.1"/>
</dbReference>
<proteinExistence type="predicted"/>